<reference evidence="2 3" key="1">
    <citation type="submission" date="2016-11" db="EMBL/GenBank/DDBJ databases">
        <authorList>
            <person name="Jaros S."/>
            <person name="Januszkiewicz K."/>
            <person name="Wedrychowicz H."/>
        </authorList>
    </citation>
    <scope>NUCLEOTIDE SEQUENCE [LARGE SCALE GENOMIC DNA]</scope>
    <source>
        <strain evidence="2 3">DSM 19436</strain>
    </source>
</reference>
<keyword evidence="3" id="KW-1185">Reference proteome</keyword>
<dbReference type="InterPro" id="IPR016181">
    <property type="entry name" value="Acyl_CoA_acyltransferase"/>
</dbReference>
<evidence type="ECO:0000313" key="3">
    <source>
        <dbReference type="Proteomes" id="UP000184485"/>
    </source>
</evidence>
<name>A0A1M5K9X0_9HYPH</name>
<accession>A0A1M5K9X0</accession>
<dbReference type="STRING" id="1122133.SAMN02745157_4326"/>
<dbReference type="OrthoDB" id="8193702at2"/>
<evidence type="ECO:0000313" key="2">
    <source>
        <dbReference type="EMBL" id="SHG49390.1"/>
    </source>
</evidence>
<evidence type="ECO:0000259" key="1">
    <source>
        <dbReference type="Pfam" id="PF13480"/>
    </source>
</evidence>
<gene>
    <name evidence="2" type="ORF">SAMN02745157_4326</name>
</gene>
<dbReference type="RefSeq" id="WP_073057296.1">
    <property type="nucleotide sequence ID" value="NZ_FQUP01000005.1"/>
</dbReference>
<keyword evidence="2" id="KW-0808">Transferase</keyword>
<organism evidence="2 3">
    <name type="scientific">Kaistia soli DSM 19436</name>
    <dbReference type="NCBI Taxonomy" id="1122133"/>
    <lineage>
        <taxon>Bacteria</taxon>
        <taxon>Pseudomonadati</taxon>
        <taxon>Pseudomonadota</taxon>
        <taxon>Alphaproteobacteria</taxon>
        <taxon>Hyphomicrobiales</taxon>
        <taxon>Kaistiaceae</taxon>
        <taxon>Kaistia</taxon>
    </lineage>
</organism>
<dbReference type="InterPro" id="IPR038740">
    <property type="entry name" value="BioF2-like_GNAT_dom"/>
</dbReference>
<dbReference type="Pfam" id="PF13480">
    <property type="entry name" value="Acetyltransf_6"/>
    <property type="match status" value="1"/>
</dbReference>
<dbReference type="GO" id="GO:0016740">
    <property type="term" value="F:transferase activity"/>
    <property type="evidence" value="ECO:0007669"/>
    <property type="project" value="UniProtKB-KW"/>
</dbReference>
<sequence>MNGATRERAAPNTDGTRPALEFNHLSISVHAEASEIEADWRALFEDAGTTVYQSFDWINCWLATAARALGIRPALVAMRFEGRLVMLMPLGVERIGPLRVARHLGGEHANIRMPLVATDWRLSAAEAATNRLLARVASAIGGVDLFDFDALPVDQPGTPLFLAAHPAARPARINVGTLALKADFAALLAEHRGAKKSKKHRWQKNALASVGGYRLRRAESQADAEAMFDAFLAEKAAWFRRKGIADSFAEAGIAPFFRALIARRWAGDGNTVIDIDAIEFDGAFHAILGSGTASGRQSGYFLAVTDDEWRRISPGELLIHDVVAAACARGTACLDLGRGEERYKASWLDQPERHVRLLRPVTMAGRAATLVLLGRDAIERSVRNDQRLWRLATRLRRLRADAQAPADDNRDS</sequence>
<dbReference type="AlphaFoldDB" id="A0A1M5K9X0"/>
<proteinExistence type="predicted"/>
<dbReference type="EMBL" id="FQUP01000005">
    <property type="protein sequence ID" value="SHG49390.1"/>
    <property type="molecule type" value="Genomic_DNA"/>
</dbReference>
<feature type="domain" description="BioF2-like acetyltransferase" evidence="1">
    <location>
        <begin position="195"/>
        <end position="344"/>
    </location>
</feature>
<dbReference type="SUPFAM" id="SSF55729">
    <property type="entry name" value="Acyl-CoA N-acyltransferases (Nat)"/>
    <property type="match status" value="1"/>
</dbReference>
<dbReference type="Proteomes" id="UP000184485">
    <property type="component" value="Unassembled WGS sequence"/>
</dbReference>
<protein>
    <submittedName>
        <fullName evidence="2">Acetyltransferase involved in cellulose biosynthesis, CelD/BcsL family</fullName>
    </submittedName>
</protein>